<evidence type="ECO:0000313" key="1">
    <source>
        <dbReference type="EMBL" id="GBN85580.1"/>
    </source>
</evidence>
<keyword evidence="2" id="KW-1185">Reference proteome</keyword>
<name>A0A4Y2SE58_ARAVE</name>
<dbReference type="Proteomes" id="UP000499080">
    <property type="component" value="Unassembled WGS sequence"/>
</dbReference>
<organism evidence="1 2">
    <name type="scientific">Araneus ventricosus</name>
    <name type="common">Orbweaver spider</name>
    <name type="synonym">Epeira ventricosa</name>
    <dbReference type="NCBI Taxonomy" id="182803"/>
    <lineage>
        <taxon>Eukaryota</taxon>
        <taxon>Metazoa</taxon>
        <taxon>Ecdysozoa</taxon>
        <taxon>Arthropoda</taxon>
        <taxon>Chelicerata</taxon>
        <taxon>Arachnida</taxon>
        <taxon>Araneae</taxon>
        <taxon>Araneomorphae</taxon>
        <taxon>Entelegynae</taxon>
        <taxon>Araneoidea</taxon>
        <taxon>Araneidae</taxon>
        <taxon>Araneus</taxon>
    </lineage>
</organism>
<dbReference type="EMBL" id="BGPR01020846">
    <property type="protein sequence ID" value="GBN85580.1"/>
    <property type="molecule type" value="Genomic_DNA"/>
</dbReference>
<evidence type="ECO:0000313" key="2">
    <source>
        <dbReference type="Proteomes" id="UP000499080"/>
    </source>
</evidence>
<dbReference type="AlphaFoldDB" id="A0A4Y2SE58"/>
<gene>
    <name evidence="1" type="ORF">AVEN_226601-2_1</name>
</gene>
<feature type="non-terminal residue" evidence="1">
    <location>
        <position position="1"/>
    </location>
</feature>
<accession>A0A4Y2SE58</accession>
<protein>
    <submittedName>
        <fullName evidence="1">Uncharacterized protein</fullName>
    </submittedName>
</protein>
<proteinExistence type="predicted"/>
<sequence length="95" mass="10504">SGSGILCSSSPTRKRAGVITERSSRLYEAATKGWDLNTASISTRTVKNSFFVRILSVASNDAHRLHCSLLEAFKMKSMFILQMTPFIGQTPSHRL</sequence>
<reference evidence="1 2" key="1">
    <citation type="journal article" date="2019" name="Sci. Rep.">
        <title>Orb-weaving spider Araneus ventricosus genome elucidates the spidroin gene catalogue.</title>
        <authorList>
            <person name="Kono N."/>
            <person name="Nakamura H."/>
            <person name="Ohtoshi R."/>
            <person name="Moran D.A.P."/>
            <person name="Shinohara A."/>
            <person name="Yoshida Y."/>
            <person name="Fujiwara M."/>
            <person name="Mori M."/>
            <person name="Tomita M."/>
            <person name="Arakawa K."/>
        </authorList>
    </citation>
    <scope>NUCLEOTIDE SEQUENCE [LARGE SCALE GENOMIC DNA]</scope>
</reference>
<comment type="caution">
    <text evidence="1">The sequence shown here is derived from an EMBL/GenBank/DDBJ whole genome shotgun (WGS) entry which is preliminary data.</text>
</comment>